<dbReference type="GeneID" id="78337208"/>
<name>G6AY40_9BACT</name>
<dbReference type="EMBL" id="AFZZ01000135">
    <property type="protein sequence ID" value="EHJ39750.1"/>
    <property type="molecule type" value="Genomic_DNA"/>
</dbReference>
<dbReference type="InterPro" id="IPR051423">
    <property type="entry name" value="CD225/Dispanin"/>
</dbReference>
<dbReference type="HOGENOM" id="CLU_140587_4_1_10"/>
<evidence type="ECO:0000256" key="3">
    <source>
        <dbReference type="ARBA" id="ARBA00022989"/>
    </source>
</evidence>
<gene>
    <name evidence="6" type="ORF">HMPREF0673_01549</name>
</gene>
<keyword evidence="4 5" id="KW-0472">Membrane</keyword>
<dbReference type="PANTHER" id="PTHR14948">
    <property type="entry name" value="NG5"/>
    <property type="match status" value="1"/>
</dbReference>
<evidence type="ECO:0000313" key="7">
    <source>
        <dbReference type="Proteomes" id="UP000004407"/>
    </source>
</evidence>
<comment type="subcellular location">
    <subcellularLocation>
        <location evidence="1">Membrane</location>
    </subcellularLocation>
</comment>
<accession>G6AY40</accession>
<evidence type="ECO:0000256" key="5">
    <source>
        <dbReference type="SAM" id="Phobius"/>
    </source>
</evidence>
<evidence type="ECO:0000256" key="2">
    <source>
        <dbReference type="ARBA" id="ARBA00022692"/>
    </source>
</evidence>
<evidence type="ECO:0000256" key="1">
    <source>
        <dbReference type="ARBA" id="ARBA00004370"/>
    </source>
</evidence>
<dbReference type="PANTHER" id="PTHR14948:SF25">
    <property type="entry name" value="DUF4190 DOMAIN-CONTAINING PROTEIN"/>
    <property type="match status" value="1"/>
</dbReference>
<dbReference type="AlphaFoldDB" id="G6AY40"/>
<keyword evidence="3 5" id="KW-1133">Transmembrane helix</keyword>
<evidence type="ECO:0008006" key="8">
    <source>
        <dbReference type="Google" id="ProtNLM"/>
    </source>
</evidence>
<proteinExistence type="predicted"/>
<organism evidence="6 7">
    <name type="scientific">Leyella stercorea DSM 18206</name>
    <dbReference type="NCBI Taxonomy" id="1002367"/>
    <lineage>
        <taxon>Bacteria</taxon>
        <taxon>Pseudomonadati</taxon>
        <taxon>Bacteroidota</taxon>
        <taxon>Bacteroidia</taxon>
        <taxon>Bacteroidales</taxon>
        <taxon>Prevotellaceae</taxon>
        <taxon>Leyella</taxon>
    </lineage>
</organism>
<keyword evidence="2 5" id="KW-0812">Transmembrane</keyword>
<dbReference type="RefSeq" id="WP_007899927.1">
    <property type="nucleotide sequence ID" value="NZ_JH379427.1"/>
</dbReference>
<sequence>MSTLFCCLPLGIVAIIHAAKVDGLYRSGDYSGAQEAADNAKKYAQYGLIVGIIVGVIYFFIGMAGSM</sequence>
<dbReference type="Pfam" id="PF04505">
    <property type="entry name" value="CD225"/>
    <property type="match status" value="1"/>
</dbReference>
<dbReference type="GO" id="GO:0016020">
    <property type="term" value="C:membrane"/>
    <property type="evidence" value="ECO:0007669"/>
    <property type="project" value="UniProtKB-SubCell"/>
</dbReference>
<dbReference type="InterPro" id="IPR007593">
    <property type="entry name" value="CD225/Dispanin_fam"/>
</dbReference>
<evidence type="ECO:0000313" key="6">
    <source>
        <dbReference type="EMBL" id="EHJ39750.1"/>
    </source>
</evidence>
<comment type="caution">
    <text evidence="6">The sequence shown here is derived from an EMBL/GenBank/DDBJ whole genome shotgun (WGS) entry which is preliminary data.</text>
</comment>
<dbReference type="PATRIC" id="fig|1002367.3.peg.1252"/>
<dbReference type="Proteomes" id="UP000004407">
    <property type="component" value="Unassembled WGS sequence"/>
</dbReference>
<evidence type="ECO:0000256" key="4">
    <source>
        <dbReference type="ARBA" id="ARBA00023136"/>
    </source>
</evidence>
<feature type="transmembrane region" description="Helical" evidence="5">
    <location>
        <begin position="42"/>
        <end position="61"/>
    </location>
</feature>
<protein>
    <recommendedName>
        <fullName evidence="8">Interferon-induced transmembrane protein</fullName>
    </recommendedName>
</protein>
<reference evidence="6 7" key="1">
    <citation type="submission" date="2011-08" db="EMBL/GenBank/DDBJ databases">
        <authorList>
            <person name="Weinstock G."/>
            <person name="Sodergren E."/>
            <person name="Clifton S."/>
            <person name="Fulton L."/>
            <person name="Fulton B."/>
            <person name="Courtney L."/>
            <person name="Fronick C."/>
            <person name="Harrison M."/>
            <person name="Strong C."/>
            <person name="Farmer C."/>
            <person name="Delahaunty K."/>
            <person name="Markovic C."/>
            <person name="Hall O."/>
            <person name="Minx P."/>
            <person name="Tomlinson C."/>
            <person name="Mitreva M."/>
            <person name="Hou S."/>
            <person name="Chen J."/>
            <person name="Wollam A."/>
            <person name="Pepin K.H."/>
            <person name="Johnson M."/>
            <person name="Bhonagiri V."/>
            <person name="Zhang X."/>
            <person name="Suruliraj S."/>
            <person name="Warren W."/>
            <person name="Chinwalla A."/>
            <person name="Mardis E.R."/>
            <person name="Wilson R.K."/>
        </authorList>
    </citation>
    <scope>NUCLEOTIDE SEQUENCE [LARGE SCALE GENOMIC DNA]</scope>
    <source>
        <strain evidence="6 7">DSM 18206</strain>
    </source>
</reference>